<dbReference type="InterPro" id="IPR024224">
    <property type="entry name" value="DENND6"/>
</dbReference>
<evidence type="ECO:0000256" key="1">
    <source>
        <dbReference type="SAM" id="SignalP"/>
    </source>
</evidence>
<accession>A0AAV4QHB4</accession>
<name>A0AAV4QHB4_CAEEX</name>
<feature type="signal peptide" evidence="1">
    <location>
        <begin position="1"/>
        <end position="24"/>
    </location>
</feature>
<dbReference type="PANTHER" id="PTHR13677:SF0">
    <property type="entry name" value="LD41638P"/>
    <property type="match status" value="1"/>
</dbReference>
<dbReference type="GO" id="GO:0055037">
    <property type="term" value="C:recycling endosome"/>
    <property type="evidence" value="ECO:0007669"/>
    <property type="project" value="TreeGrafter"/>
</dbReference>
<dbReference type="GO" id="GO:0005085">
    <property type="term" value="F:guanyl-nucleotide exchange factor activity"/>
    <property type="evidence" value="ECO:0007669"/>
    <property type="project" value="InterPro"/>
</dbReference>
<feature type="chain" id="PRO_5043618632" evidence="1">
    <location>
        <begin position="25"/>
        <end position="168"/>
    </location>
</feature>
<proteinExistence type="predicted"/>
<dbReference type="Proteomes" id="UP001054945">
    <property type="component" value="Unassembled WGS sequence"/>
</dbReference>
<comment type="caution">
    <text evidence="2">The sequence shown here is derived from an EMBL/GenBank/DDBJ whole genome shotgun (WGS) entry which is preliminary data.</text>
</comment>
<organism evidence="2 3">
    <name type="scientific">Caerostris extrusa</name>
    <name type="common">Bark spider</name>
    <name type="synonym">Caerostris bankana</name>
    <dbReference type="NCBI Taxonomy" id="172846"/>
    <lineage>
        <taxon>Eukaryota</taxon>
        <taxon>Metazoa</taxon>
        <taxon>Ecdysozoa</taxon>
        <taxon>Arthropoda</taxon>
        <taxon>Chelicerata</taxon>
        <taxon>Arachnida</taxon>
        <taxon>Araneae</taxon>
        <taxon>Araneomorphae</taxon>
        <taxon>Entelegynae</taxon>
        <taxon>Araneoidea</taxon>
        <taxon>Araneidae</taxon>
        <taxon>Caerostris</taxon>
    </lineage>
</organism>
<evidence type="ECO:0000313" key="2">
    <source>
        <dbReference type="EMBL" id="GIY08219.1"/>
    </source>
</evidence>
<sequence>MGQVLSLGFYCICVVTFDLELGQAMEMIYPAHIKLTEKEKSSICYMAFPDSNSGCMGNTQFYFRMRQCPARKPNLPAHEEFNKHCLVPLQHDKVLCCVRPVDDVHPSQSMNICHEVLFIMQFIICRDILSSDALMLPLIPITAVIRVGKGKNCLTHLCHSASTMKFCY</sequence>
<protein>
    <submittedName>
        <fullName evidence="2">Protein DENND6A</fullName>
    </submittedName>
</protein>
<keyword evidence="1" id="KW-0732">Signal</keyword>
<dbReference type="PANTHER" id="PTHR13677">
    <property type="entry name" value="LD41638P"/>
    <property type="match status" value="1"/>
</dbReference>
<gene>
    <name evidence="2" type="primary">Dennd6a</name>
    <name evidence="2" type="ORF">CEXT_164341</name>
</gene>
<keyword evidence="3" id="KW-1185">Reference proteome</keyword>
<dbReference type="EMBL" id="BPLR01006215">
    <property type="protein sequence ID" value="GIY08219.1"/>
    <property type="molecule type" value="Genomic_DNA"/>
</dbReference>
<evidence type="ECO:0000313" key="3">
    <source>
        <dbReference type="Proteomes" id="UP001054945"/>
    </source>
</evidence>
<dbReference type="AlphaFoldDB" id="A0AAV4QHB4"/>
<reference evidence="2 3" key="1">
    <citation type="submission" date="2021-06" db="EMBL/GenBank/DDBJ databases">
        <title>Caerostris extrusa draft genome.</title>
        <authorList>
            <person name="Kono N."/>
            <person name="Arakawa K."/>
        </authorList>
    </citation>
    <scope>NUCLEOTIDE SEQUENCE [LARGE SCALE GENOMIC DNA]</scope>
</reference>